<dbReference type="Pfam" id="PF13614">
    <property type="entry name" value="AAA_31"/>
    <property type="match status" value="1"/>
</dbReference>
<evidence type="ECO:0000256" key="9">
    <source>
        <dbReference type="ARBA" id="ARBA00022692"/>
    </source>
</evidence>
<keyword evidence="10" id="KW-0547">Nucleotide-binding</keyword>
<reference evidence="20 21" key="1">
    <citation type="journal article" date="2021" name="Sci. Rep.">
        <title>The distribution of antibiotic resistance genes in chicken gut microbiota commensals.</title>
        <authorList>
            <person name="Juricova H."/>
            <person name="Matiasovicova J."/>
            <person name="Kubasova T."/>
            <person name="Cejkova D."/>
            <person name="Rychlik I."/>
        </authorList>
    </citation>
    <scope>NUCLEOTIDE SEQUENCE [LARGE SCALE GENOMIC DNA]</scope>
    <source>
        <strain evidence="20 21">An770</strain>
    </source>
</reference>
<organism evidence="20 21">
    <name type="scientific">Drancourtella massiliensis</name>
    <dbReference type="NCBI Taxonomy" id="1632013"/>
    <lineage>
        <taxon>Bacteria</taxon>
        <taxon>Bacillati</taxon>
        <taxon>Bacillota</taxon>
        <taxon>Clostridia</taxon>
        <taxon>Eubacteriales</taxon>
        <taxon>Oscillospiraceae</taxon>
        <taxon>Drancourtella</taxon>
    </lineage>
</organism>
<comment type="catalytic activity">
    <reaction evidence="16">
        <text>L-tyrosyl-[protein] + ATP = O-phospho-L-tyrosyl-[protein] + ADP + H(+)</text>
        <dbReference type="Rhea" id="RHEA:10596"/>
        <dbReference type="Rhea" id="RHEA-COMP:10136"/>
        <dbReference type="Rhea" id="RHEA-COMP:20101"/>
        <dbReference type="ChEBI" id="CHEBI:15378"/>
        <dbReference type="ChEBI" id="CHEBI:30616"/>
        <dbReference type="ChEBI" id="CHEBI:46858"/>
        <dbReference type="ChEBI" id="CHEBI:61978"/>
        <dbReference type="ChEBI" id="CHEBI:456216"/>
        <dbReference type="EC" id="2.7.10.2"/>
    </reaction>
</comment>
<evidence type="ECO:0000313" key="20">
    <source>
        <dbReference type="EMBL" id="MBM6744355.1"/>
    </source>
</evidence>
<comment type="caution">
    <text evidence="20">The sequence shown here is derived from an EMBL/GenBank/DDBJ whole genome shotgun (WGS) entry which is preliminary data.</text>
</comment>
<evidence type="ECO:0000256" key="5">
    <source>
        <dbReference type="ARBA" id="ARBA00011903"/>
    </source>
</evidence>
<evidence type="ECO:0000313" key="21">
    <source>
        <dbReference type="Proteomes" id="UP000775686"/>
    </source>
</evidence>
<keyword evidence="8 20" id="KW-0808">Transferase</keyword>
<keyword evidence="15" id="KW-0829">Tyrosine-protein kinase</keyword>
<feature type="domain" description="Polysaccharide chain length determinant N-terminal" evidence="18">
    <location>
        <begin position="24"/>
        <end position="117"/>
    </location>
</feature>
<name>A0ABS2EH90_9FIRM</name>
<dbReference type="GO" id="GO:0004715">
    <property type="term" value="F:non-membrane spanning protein tyrosine kinase activity"/>
    <property type="evidence" value="ECO:0007669"/>
    <property type="project" value="UniProtKB-EC"/>
</dbReference>
<comment type="similarity">
    <text evidence="3">Belongs to the CpsD/CapB family.</text>
</comment>
<dbReference type="InterPro" id="IPR050445">
    <property type="entry name" value="Bact_polysacc_biosynth/exp"/>
</dbReference>
<dbReference type="EMBL" id="JACJKH010000013">
    <property type="protein sequence ID" value="MBM6744355.1"/>
    <property type="molecule type" value="Genomic_DNA"/>
</dbReference>
<comment type="similarity">
    <text evidence="2">Belongs to the CpsC/CapA family.</text>
</comment>
<dbReference type="RefSeq" id="WP_204864137.1">
    <property type="nucleotide sequence ID" value="NZ_JACJKH010000013.1"/>
</dbReference>
<dbReference type="InterPro" id="IPR003856">
    <property type="entry name" value="LPS_length_determ_N"/>
</dbReference>
<proteinExistence type="inferred from homology"/>
<evidence type="ECO:0000256" key="2">
    <source>
        <dbReference type="ARBA" id="ARBA00006683"/>
    </source>
</evidence>
<evidence type="ECO:0000256" key="16">
    <source>
        <dbReference type="ARBA" id="ARBA00051245"/>
    </source>
</evidence>
<keyword evidence="14 17" id="KW-0472">Membrane</keyword>
<dbReference type="NCBIfam" id="TIGR01007">
    <property type="entry name" value="eps_fam"/>
    <property type="match status" value="1"/>
</dbReference>
<dbReference type="PANTHER" id="PTHR32309:SF13">
    <property type="entry name" value="FERRIC ENTEROBACTIN TRANSPORT PROTEIN FEPE"/>
    <property type="match status" value="1"/>
</dbReference>
<keyword evidence="9 17" id="KW-0812">Transmembrane</keyword>
<evidence type="ECO:0000256" key="13">
    <source>
        <dbReference type="ARBA" id="ARBA00022989"/>
    </source>
</evidence>
<keyword evidence="7" id="KW-0997">Cell inner membrane</keyword>
<evidence type="ECO:0000256" key="11">
    <source>
        <dbReference type="ARBA" id="ARBA00022777"/>
    </source>
</evidence>
<dbReference type="InterPro" id="IPR005702">
    <property type="entry name" value="Wzc-like_C"/>
</dbReference>
<keyword evidence="13 17" id="KW-1133">Transmembrane helix</keyword>
<evidence type="ECO:0000256" key="10">
    <source>
        <dbReference type="ARBA" id="ARBA00022741"/>
    </source>
</evidence>
<keyword evidence="21" id="KW-1185">Reference proteome</keyword>
<accession>A0ABS2EH90</accession>
<evidence type="ECO:0000256" key="1">
    <source>
        <dbReference type="ARBA" id="ARBA00004429"/>
    </source>
</evidence>
<evidence type="ECO:0000256" key="3">
    <source>
        <dbReference type="ARBA" id="ARBA00007316"/>
    </source>
</evidence>
<evidence type="ECO:0000256" key="4">
    <source>
        <dbReference type="ARBA" id="ARBA00008883"/>
    </source>
</evidence>
<dbReference type="SUPFAM" id="SSF52540">
    <property type="entry name" value="P-loop containing nucleoside triphosphate hydrolases"/>
    <property type="match status" value="1"/>
</dbReference>
<gene>
    <name evidence="20" type="ORF">H6A32_08545</name>
</gene>
<dbReference type="Proteomes" id="UP000775686">
    <property type="component" value="Unassembled WGS sequence"/>
</dbReference>
<sequence length="506" mass="56378">MAERDLYSKNNQNLSRRIDEDDVIDLGALFWNVIQGILRFWWLIILLAVVGAGAFYLRATSLFYTPMYQSSATFTVLTGGSTDSENSTYNFYYDTTTAGQLAKTFPYILSSSLLTEAIEEDLGVDAVNGSISAQAVSDSNMITMTVTSNSPEDAKAILESAIKVYPDVARFVIGDTKFNMIDEPSTPTEPYNRPSYRGQIKKGAVYGAGAGFLLICLYAFFKKTVQKPEELKSVMSLSCIANIPEVSRKLRKKQTTRWIQMQDNRTPQAFRENIQSLQIRISRELEEKGGKVLVLTSTMPGEGKSTLAYNLAIAAASHGVKVLFIDADLRKQADRKHLTEEKGRGLASVVAGKCTLKEAVYREKETGVDFLGGNKPVKGVQQILNHSSFHEVMEEMKAQWDLILLDAPPVEMFEDASILAEQSDGILYVIRYDQVQKRRILDSISGLEDSKAPLLGYVFNGVPVHRGGYGYYGYGRYGYGYYGYGSYGYGKKQESKKKNDTEELQS</sequence>
<dbReference type="PANTHER" id="PTHR32309">
    <property type="entry name" value="TYROSINE-PROTEIN KINASE"/>
    <property type="match status" value="1"/>
</dbReference>
<dbReference type="Gene3D" id="3.40.50.300">
    <property type="entry name" value="P-loop containing nucleotide triphosphate hydrolases"/>
    <property type="match status" value="1"/>
</dbReference>
<evidence type="ECO:0000256" key="17">
    <source>
        <dbReference type="SAM" id="Phobius"/>
    </source>
</evidence>
<evidence type="ECO:0000256" key="7">
    <source>
        <dbReference type="ARBA" id="ARBA00022519"/>
    </source>
</evidence>
<evidence type="ECO:0000256" key="8">
    <source>
        <dbReference type="ARBA" id="ARBA00022679"/>
    </source>
</evidence>
<evidence type="ECO:0000259" key="19">
    <source>
        <dbReference type="Pfam" id="PF13614"/>
    </source>
</evidence>
<dbReference type="CDD" id="cd05387">
    <property type="entry name" value="BY-kinase"/>
    <property type="match status" value="1"/>
</dbReference>
<dbReference type="InterPro" id="IPR025669">
    <property type="entry name" value="AAA_dom"/>
</dbReference>
<dbReference type="Pfam" id="PF02706">
    <property type="entry name" value="Wzz"/>
    <property type="match status" value="1"/>
</dbReference>
<evidence type="ECO:0000259" key="18">
    <source>
        <dbReference type="Pfam" id="PF02706"/>
    </source>
</evidence>
<comment type="subcellular location">
    <subcellularLocation>
        <location evidence="1">Cell inner membrane</location>
        <topology evidence="1">Multi-pass membrane protein</topology>
    </subcellularLocation>
</comment>
<keyword evidence="11" id="KW-0418">Kinase</keyword>
<dbReference type="EC" id="2.7.10.2" evidence="5"/>
<evidence type="ECO:0000256" key="14">
    <source>
        <dbReference type="ARBA" id="ARBA00023136"/>
    </source>
</evidence>
<feature type="domain" description="AAA" evidence="19">
    <location>
        <begin position="291"/>
        <end position="412"/>
    </location>
</feature>
<protein>
    <recommendedName>
        <fullName evidence="5">non-specific protein-tyrosine kinase</fullName>
        <ecNumber evidence="5">2.7.10.2</ecNumber>
    </recommendedName>
</protein>
<feature type="transmembrane region" description="Helical" evidence="17">
    <location>
        <begin position="203"/>
        <end position="221"/>
    </location>
</feature>
<evidence type="ECO:0000256" key="12">
    <source>
        <dbReference type="ARBA" id="ARBA00022840"/>
    </source>
</evidence>
<evidence type="ECO:0000256" key="15">
    <source>
        <dbReference type="ARBA" id="ARBA00023137"/>
    </source>
</evidence>
<keyword evidence="6" id="KW-1003">Cell membrane</keyword>
<comment type="similarity">
    <text evidence="4">Belongs to the etk/wzc family.</text>
</comment>
<feature type="transmembrane region" description="Helical" evidence="17">
    <location>
        <begin position="40"/>
        <end position="57"/>
    </location>
</feature>
<keyword evidence="12" id="KW-0067">ATP-binding</keyword>
<evidence type="ECO:0000256" key="6">
    <source>
        <dbReference type="ARBA" id="ARBA00022475"/>
    </source>
</evidence>
<dbReference type="InterPro" id="IPR027417">
    <property type="entry name" value="P-loop_NTPase"/>
</dbReference>